<dbReference type="PANTHER" id="PTHR37422:SF13">
    <property type="entry name" value="LIPOPOLYSACCHARIDE BIOSYNTHESIS PROTEIN PA4999-RELATED"/>
    <property type="match status" value="1"/>
</dbReference>
<feature type="transmembrane region" description="Helical" evidence="5">
    <location>
        <begin position="196"/>
        <end position="214"/>
    </location>
</feature>
<keyword evidence="8" id="KW-1185">Reference proteome</keyword>
<reference evidence="7 8" key="2">
    <citation type="journal article" date="2015" name="Biomed. Res. Int.">
        <title>Effects of Arsenite Resistance on the Growth and Functional Gene Expression of Leptospirillum ferriphilum and Acidithiobacillus thiooxidans in Pure Culture and Coculture.</title>
        <authorList>
            <person name="Jiang H."/>
            <person name="Liang Y."/>
            <person name="Yin H."/>
            <person name="Xiao Y."/>
            <person name="Guo X."/>
            <person name="Xu Y."/>
            <person name="Hu Q."/>
            <person name="Liu H."/>
            <person name="Liu X."/>
        </authorList>
    </citation>
    <scope>NUCLEOTIDE SEQUENCE [LARGE SCALE GENOMIC DNA]</scope>
    <source>
        <strain evidence="7 8">YSK</strain>
    </source>
</reference>
<feature type="transmembrane region" description="Helical" evidence="5">
    <location>
        <begin position="234"/>
        <end position="253"/>
    </location>
</feature>
<feature type="transmembrane region" description="Helical" evidence="5">
    <location>
        <begin position="406"/>
        <end position="431"/>
    </location>
</feature>
<feature type="transmembrane region" description="Helical" evidence="5">
    <location>
        <begin position="139"/>
        <end position="161"/>
    </location>
</feature>
<dbReference type="InterPro" id="IPR051533">
    <property type="entry name" value="WaaL-like"/>
</dbReference>
<feature type="transmembrane region" description="Helical" evidence="5">
    <location>
        <begin position="32"/>
        <end position="51"/>
    </location>
</feature>
<name>A0A059Y227_9BACT</name>
<dbReference type="KEGG" id="lfp:Y981_03260"/>
<feature type="domain" description="O-antigen ligase-related" evidence="6">
    <location>
        <begin position="268"/>
        <end position="423"/>
    </location>
</feature>
<feature type="transmembrane region" description="Helical" evidence="5">
    <location>
        <begin position="302"/>
        <end position="321"/>
    </location>
</feature>
<dbReference type="AlphaFoldDB" id="A0A059Y227"/>
<sequence length="503" mass="55921">MGNVYPGTGGSLAVSERPVPEGMDFSLPKVPWGYYAAAVVLGFDAFFSVGIPRLILFPLSAVLFLSLALKSAGTPMPAMMALIVYIPYAKAIAGNMGGFLPGLNYTTALMVIVIIGMYSRVQGTHVEPALPLEATFRRLVLLFCVFGAISVIHTDLVFAQWSVFKSIVDYKRWIDPFLVFFLFSYLVRTQKEAKTLIYLMAVSMVVVGIGSLYQHHVISGRSHRVRLKGIAGQANQMGAFYANYMFLILGFVWMKGLTFLKKSLFALGFWGCLLGLFATESRGDFLALVMGMLLFLFLRKKVLFFVAIAGIIFVSVNIQFLPSGLRNRIQHTVTHRDPYGFSGSSGQLDASARTRLALWQGAANMIMSHPVMGVGYKMFPEYIYQYVPHNEETDRLPLRHRDGHNAYLMIGAEMGVPALLLFLLLLLYMFRIMWRAYRASPDPYWKTVSVCGLCAVTSLVLTNLFGSRVISLVLAGYLWALLAILLKVPKWAEEGDPEEEPAA</sequence>
<protein>
    <recommendedName>
        <fullName evidence="6">O-antigen ligase-related domain-containing protein</fullName>
    </recommendedName>
</protein>
<feature type="transmembrane region" description="Helical" evidence="5">
    <location>
        <begin position="98"/>
        <end position="118"/>
    </location>
</feature>
<evidence type="ECO:0000256" key="4">
    <source>
        <dbReference type="ARBA" id="ARBA00023136"/>
    </source>
</evidence>
<accession>A0A059Y227</accession>
<dbReference type="RefSeq" id="WP_038504713.1">
    <property type="nucleotide sequence ID" value="NZ_CP007243.1"/>
</dbReference>
<dbReference type="EMBL" id="CP007243">
    <property type="protein sequence ID" value="AIA31542.1"/>
    <property type="molecule type" value="Genomic_DNA"/>
</dbReference>
<gene>
    <name evidence="7" type="ORF">Y981_03260</name>
</gene>
<evidence type="ECO:0000256" key="2">
    <source>
        <dbReference type="ARBA" id="ARBA00022692"/>
    </source>
</evidence>
<keyword evidence="3 5" id="KW-1133">Transmembrane helix</keyword>
<comment type="subcellular location">
    <subcellularLocation>
        <location evidence="1">Membrane</location>
        <topology evidence="1">Multi-pass membrane protein</topology>
    </subcellularLocation>
</comment>
<dbReference type="InterPro" id="IPR007016">
    <property type="entry name" value="O-antigen_ligase-rel_domated"/>
</dbReference>
<dbReference type="Proteomes" id="UP000027059">
    <property type="component" value="Chromosome"/>
</dbReference>
<dbReference type="OrthoDB" id="9806320at2"/>
<dbReference type="PANTHER" id="PTHR37422">
    <property type="entry name" value="TEICHURONIC ACID BIOSYNTHESIS PROTEIN TUAE"/>
    <property type="match status" value="1"/>
</dbReference>
<evidence type="ECO:0000256" key="1">
    <source>
        <dbReference type="ARBA" id="ARBA00004141"/>
    </source>
</evidence>
<keyword evidence="4 5" id="KW-0472">Membrane</keyword>
<organism evidence="7 8">
    <name type="scientific">Leptospirillum ferriphilum YSK</name>
    <dbReference type="NCBI Taxonomy" id="1441628"/>
    <lineage>
        <taxon>Bacteria</taxon>
        <taxon>Pseudomonadati</taxon>
        <taxon>Nitrospirota</taxon>
        <taxon>Nitrospiria</taxon>
        <taxon>Nitrospirales</taxon>
        <taxon>Nitrospiraceae</taxon>
        <taxon>Leptospirillum</taxon>
    </lineage>
</organism>
<evidence type="ECO:0000259" key="6">
    <source>
        <dbReference type="Pfam" id="PF04932"/>
    </source>
</evidence>
<feature type="transmembrane region" description="Helical" evidence="5">
    <location>
        <begin position="469"/>
        <end position="488"/>
    </location>
</feature>
<dbReference type="Pfam" id="PF04932">
    <property type="entry name" value="Wzy_C"/>
    <property type="match status" value="1"/>
</dbReference>
<reference evidence="8" key="1">
    <citation type="submission" date="2014-02" db="EMBL/GenBank/DDBJ databases">
        <title>Complete genome sequence and comparative genomic analysis of the nitrogen-fixing bacterium Leptospirillum ferriphilum YSK.</title>
        <authorList>
            <person name="Guo X."/>
            <person name="Yin H."/>
            <person name="Liang Y."/>
            <person name="Hu Q."/>
            <person name="Ma L."/>
            <person name="Xiao Y."/>
            <person name="Zhang X."/>
            <person name="Qiu G."/>
            <person name="Liu X."/>
        </authorList>
    </citation>
    <scope>NUCLEOTIDE SEQUENCE [LARGE SCALE GENOMIC DNA]</scope>
    <source>
        <strain evidence="8">YSK</strain>
    </source>
</reference>
<dbReference type="HOGENOM" id="CLU_586134_0_0_0"/>
<keyword evidence="2 5" id="KW-0812">Transmembrane</keyword>
<evidence type="ECO:0000256" key="3">
    <source>
        <dbReference type="ARBA" id="ARBA00022989"/>
    </source>
</evidence>
<feature type="transmembrane region" description="Helical" evidence="5">
    <location>
        <begin position="63"/>
        <end position="86"/>
    </location>
</feature>
<feature type="transmembrane region" description="Helical" evidence="5">
    <location>
        <begin position="265"/>
        <end position="296"/>
    </location>
</feature>
<evidence type="ECO:0000256" key="5">
    <source>
        <dbReference type="SAM" id="Phobius"/>
    </source>
</evidence>
<evidence type="ECO:0000313" key="7">
    <source>
        <dbReference type="EMBL" id="AIA31542.1"/>
    </source>
</evidence>
<evidence type="ECO:0000313" key="8">
    <source>
        <dbReference type="Proteomes" id="UP000027059"/>
    </source>
</evidence>
<dbReference type="GO" id="GO:0016020">
    <property type="term" value="C:membrane"/>
    <property type="evidence" value="ECO:0007669"/>
    <property type="project" value="UniProtKB-SubCell"/>
</dbReference>
<proteinExistence type="predicted"/>